<dbReference type="GO" id="GO:0005840">
    <property type="term" value="C:ribosome"/>
    <property type="evidence" value="ECO:0007669"/>
    <property type="project" value="UniProtKB-KW"/>
</dbReference>
<dbReference type="EMBL" id="CATQJL010000001">
    <property type="protein sequence ID" value="CAJ0590046.1"/>
    <property type="molecule type" value="Genomic_DNA"/>
</dbReference>
<keyword evidence="5" id="KW-1185">Reference proteome</keyword>
<evidence type="ECO:0000256" key="1">
    <source>
        <dbReference type="ARBA" id="ARBA00007151"/>
    </source>
</evidence>
<sequence>MFMHLWKLLKVGSVRLGVRLKLKKRSKIELDPFVIARKAIAYCRSLMKLQGVTRGGTTYQMPFPKSAHAETHLKDLLANELLAVS</sequence>
<accession>A0AA36GIJ9</accession>
<evidence type="ECO:0000313" key="4">
    <source>
        <dbReference type="EMBL" id="CAJ0590046.1"/>
    </source>
</evidence>
<comment type="caution">
    <text evidence="4">The sequence shown here is derived from an EMBL/GenBank/DDBJ whole genome shotgun (WGS) entry which is preliminary data.</text>
</comment>
<dbReference type="SUPFAM" id="SSF47973">
    <property type="entry name" value="Ribosomal protein S7"/>
    <property type="match status" value="1"/>
</dbReference>
<organism evidence="4 5">
    <name type="scientific">Cylicocyclus nassatus</name>
    <name type="common">Nematode worm</name>
    <dbReference type="NCBI Taxonomy" id="53992"/>
    <lineage>
        <taxon>Eukaryota</taxon>
        <taxon>Metazoa</taxon>
        <taxon>Ecdysozoa</taxon>
        <taxon>Nematoda</taxon>
        <taxon>Chromadorea</taxon>
        <taxon>Rhabditida</taxon>
        <taxon>Rhabditina</taxon>
        <taxon>Rhabditomorpha</taxon>
        <taxon>Strongyloidea</taxon>
        <taxon>Strongylidae</taxon>
        <taxon>Cylicocyclus</taxon>
    </lineage>
</organism>
<reference evidence="4" key="1">
    <citation type="submission" date="2023-07" db="EMBL/GenBank/DDBJ databases">
        <authorList>
            <consortium name="CYATHOMIX"/>
        </authorList>
    </citation>
    <scope>NUCLEOTIDE SEQUENCE</scope>
    <source>
        <strain evidence="4">N/A</strain>
    </source>
</reference>
<proteinExistence type="inferred from homology"/>
<dbReference type="AlphaFoldDB" id="A0AA36GIJ9"/>
<keyword evidence="3" id="KW-0687">Ribonucleoprotein</keyword>
<name>A0AA36GIJ9_CYLNA</name>
<evidence type="ECO:0000256" key="3">
    <source>
        <dbReference type="ARBA" id="ARBA00023274"/>
    </source>
</evidence>
<keyword evidence="2" id="KW-0689">Ribosomal protein</keyword>
<evidence type="ECO:0000256" key="2">
    <source>
        <dbReference type="ARBA" id="ARBA00022980"/>
    </source>
</evidence>
<dbReference type="GO" id="GO:1990904">
    <property type="term" value="C:ribonucleoprotein complex"/>
    <property type="evidence" value="ECO:0007669"/>
    <property type="project" value="UniProtKB-KW"/>
</dbReference>
<dbReference type="Gene3D" id="1.10.455.10">
    <property type="entry name" value="Ribosomal protein S7 domain"/>
    <property type="match status" value="1"/>
</dbReference>
<dbReference type="InterPro" id="IPR036823">
    <property type="entry name" value="Ribosomal_uS7_dom_sf"/>
</dbReference>
<dbReference type="Proteomes" id="UP001176961">
    <property type="component" value="Unassembled WGS sequence"/>
</dbReference>
<gene>
    <name evidence="4" type="ORF">CYNAS_LOCUS2029</name>
</gene>
<comment type="similarity">
    <text evidence="1">Belongs to the universal ribosomal protein uS7 family.</text>
</comment>
<protein>
    <submittedName>
        <fullName evidence="4">Uncharacterized protein</fullName>
    </submittedName>
</protein>
<evidence type="ECO:0000313" key="5">
    <source>
        <dbReference type="Proteomes" id="UP001176961"/>
    </source>
</evidence>